<feature type="domain" description="CMP/dCMP-type deaminase" evidence="14">
    <location>
        <begin position="29"/>
        <end position="174"/>
    </location>
</feature>
<evidence type="ECO:0000256" key="2">
    <source>
        <dbReference type="ARBA" id="ARBA00003949"/>
    </source>
</evidence>
<dbReference type="GO" id="GO:0055086">
    <property type="term" value="P:nucleobase-containing small molecule metabolic process"/>
    <property type="evidence" value="ECO:0007669"/>
    <property type="project" value="UniProtKB-ARBA"/>
</dbReference>
<feature type="binding site" evidence="12">
    <location>
        <position position="135"/>
    </location>
    <ligand>
        <name>Zn(2+)</name>
        <dbReference type="ChEBI" id="CHEBI:29105"/>
        <note>catalytic</note>
    </ligand>
</feature>
<dbReference type="CDD" id="cd01283">
    <property type="entry name" value="cytidine_deaminase"/>
    <property type="match status" value="1"/>
</dbReference>
<dbReference type="PANTHER" id="PTHR11644">
    <property type="entry name" value="CYTIDINE DEAMINASE"/>
    <property type="match status" value="1"/>
</dbReference>
<evidence type="ECO:0000256" key="13">
    <source>
        <dbReference type="RuleBase" id="RU364006"/>
    </source>
</evidence>
<evidence type="ECO:0000256" key="6">
    <source>
        <dbReference type="ARBA" id="ARBA00022801"/>
    </source>
</evidence>
<dbReference type="SMR" id="G0SCN0"/>
<keyword evidence="6 13" id="KW-0378">Hydrolase</keyword>
<dbReference type="InterPro" id="IPR006262">
    <property type="entry name" value="Cyt_deam_tetra"/>
</dbReference>
<dbReference type="AlphaFoldDB" id="G0SCN0"/>
<dbReference type="NCBIfam" id="TIGR01354">
    <property type="entry name" value="cyt_deam_tetra"/>
    <property type="match status" value="1"/>
</dbReference>
<evidence type="ECO:0000256" key="3">
    <source>
        <dbReference type="ARBA" id="ARBA00006576"/>
    </source>
</evidence>
<feature type="binding site" evidence="12">
    <location>
        <position position="132"/>
    </location>
    <ligand>
        <name>Zn(2+)</name>
        <dbReference type="ChEBI" id="CHEBI:29105"/>
        <note>catalytic</note>
    </ligand>
</feature>
<proteinExistence type="inferred from homology"/>
<keyword evidence="16" id="KW-1185">Reference proteome</keyword>
<comment type="function">
    <text evidence="2 13">This enzyme scavenges exogenous and endogenous cytidine and 2'-deoxycytidine for UMP synthesis.</text>
</comment>
<feature type="binding site" evidence="12">
    <location>
        <position position="84"/>
    </location>
    <ligand>
        <name>Zn(2+)</name>
        <dbReference type="ChEBI" id="CHEBI:29105"/>
        <note>catalytic</note>
    </ligand>
</feature>
<dbReference type="Pfam" id="PF00383">
    <property type="entry name" value="dCMP_cyt_deam_1"/>
    <property type="match status" value="1"/>
</dbReference>
<dbReference type="HOGENOM" id="CLU_097262_2_2_1"/>
<feature type="binding site" evidence="11">
    <location>
        <begin position="73"/>
        <end position="79"/>
    </location>
    <ligand>
        <name>substrate</name>
    </ligand>
</feature>
<dbReference type="FunFam" id="3.40.140.10:FF:000008">
    <property type="entry name" value="Cytidine deaminase"/>
    <property type="match status" value="1"/>
</dbReference>
<dbReference type="eggNOG" id="KOG0833">
    <property type="taxonomic scope" value="Eukaryota"/>
</dbReference>
<dbReference type="RefSeq" id="XP_006696101.1">
    <property type="nucleotide sequence ID" value="XM_006696038.1"/>
</dbReference>
<comment type="catalytic activity">
    <reaction evidence="13">
        <text>2'-deoxycytidine + H2O + H(+) = 2'-deoxyuridine + NH4(+)</text>
        <dbReference type="Rhea" id="RHEA:13433"/>
        <dbReference type="ChEBI" id="CHEBI:15377"/>
        <dbReference type="ChEBI" id="CHEBI:15378"/>
        <dbReference type="ChEBI" id="CHEBI:15698"/>
        <dbReference type="ChEBI" id="CHEBI:16450"/>
        <dbReference type="ChEBI" id="CHEBI:28938"/>
        <dbReference type="EC" id="3.5.4.5"/>
    </reaction>
</comment>
<evidence type="ECO:0000313" key="15">
    <source>
        <dbReference type="EMBL" id="EGS19156.1"/>
    </source>
</evidence>
<keyword evidence="7 12" id="KW-0862">Zinc</keyword>
<protein>
    <recommendedName>
        <fullName evidence="4 13">Cytidine deaminase</fullName>
        <ecNumber evidence="4 13">3.5.4.5</ecNumber>
    </recommendedName>
    <alternativeName>
        <fullName evidence="8 13">Cytidine aminohydrolase</fullName>
    </alternativeName>
</protein>
<dbReference type="SUPFAM" id="SSF53927">
    <property type="entry name" value="Cytidine deaminase-like"/>
    <property type="match status" value="1"/>
</dbReference>
<evidence type="ECO:0000256" key="9">
    <source>
        <dbReference type="ARBA" id="ARBA00049558"/>
    </source>
</evidence>
<dbReference type="EC" id="3.5.4.5" evidence="4 13"/>
<organism evidence="16">
    <name type="scientific">Chaetomium thermophilum (strain DSM 1495 / CBS 144.50 / IMI 039719)</name>
    <name type="common">Thermochaetoides thermophila</name>
    <dbReference type="NCBI Taxonomy" id="759272"/>
    <lineage>
        <taxon>Eukaryota</taxon>
        <taxon>Fungi</taxon>
        <taxon>Dikarya</taxon>
        <taxon>Ascomycota</taxon>
        <taxon>Pezizomycotina</taxon>
        <taxon>Sordariomycetes</taxon>
        <taxon>Sordariomycetidae</taxon>
        <taxon>Sordariales</taxon>
        <taxon>Chaetomiaceae</taxon>
        <taxon>Thermochaetoides</taxon>
    </lineage>
</organism>
<evidence type="ECO:0000256" key="12">
    <source>
        <dbReference type="PIRSR" id="PIRSR606262-3"/>
    </source>
</evidence>
<evidence type="ECO:0000256" key="8">
    <source>
        <dbReference type="ARBA" id="ARBA00032005"/>
    </source>
</evidence>
<dbReference type="InterPro" id="IPR016193">
    <property type="entry name" value="Cytidine_deaminase-like"/>
</dbReference>
<dbReference type="GO" id="GO:0004126">
    <property type="term" value="F:cytidine deaminase activity"/>
    <property type="evidence" value="ECO:0007669"/>
    <property type="project" value="UniProtKB-UniRule"/>
</dbReference>
<evidence type="ECO:0000256" key="10">
    <source>
        <dbReference type="PIRSR" id="PIRSR606262-1"/>
    </source>
</evidence>
<dbReference type="PROSITE" id="PS51747">
    <property type="entry name" value="CYT_DCMP_DEAMINASES_2"/>
    <property type="match status" value="1"/>
</dbReference>
<name>G0SCN0_CHATD</name>
<keyword evidence="5 12" id="KW-0479">Metal-binding</keyword>
<dbReference type="STRING" id="759272.G0SCN0"/>
<dbReference type="KEGG" id="cthr:CTHT_0057810"/>
<comment type="catalytic activity">
    <reaction evidence="9 13">
        <text>cytidine + H2O + H(+) = uridine + NH4(+)</text>
        <dbReference type="Rhea" id="RHEA:16069"/>
        <dbReference type="ChEBI" id="CHEBI:15377"/>
        <dbReference type="ChEBI" id="CHEBI:15378"/>
        <dbReference type="ChEBI" id="CHEBI:16704"/>
        <dbReference type="ChEBI" id="CHEBI:17562"/>
        <dbReference type="ChEBI" id="CHEBI:28938"/>
        <dbReference type="EC" id="3.5.4.5"/>
    </reaction>
</comment>
<dbReference type="GeneID" id="18259819"/>
<evidence type="ECO:0000256" key="7">
    <source>
        <dbReference type="ARBA" id="ARBA00022833"/>
    </source>
</evidence>
<dbReference type="InterPro" id="IPR002125">
    <property type="entry name" value="CMP_dCMP_dom"/>
</dbReference>
<evidence type="ECO:0000256" key="5">
    <source>
        <dbReference type="ARBA" id="ARBA00022723"/>
    </source>
</evidence>
<evidence type="ECO:0000256" key="1">
    <source>
        <dbReference type="ARBA" id="ARBA00001947"/>
    </source>
</evidence>
<sequence length="183" mass="19718">MAPPNVEIYLSSTQCQHPAPYQAFGLTYENFHSLHTAANEAKSRAYCPYSKFRVGAALLISKNSDVEVIAGCNVENAAYPVGTCAERVAFGNAVANGILKPGQQDGGIVKAVAVITDVEVDMEKGTMPASPCGMCRQFIREFCDLNVPIIMFDKNGNYAIMRLEELLPLSFGPENLGVPGPSR</sequence>
<dbReference type="NCBIfam" id="NF004064">
    <property type="entry name" value="PRK05578.1"/>
    <property type="match status" value="1"/>
</dbReference>
<comment type="cofactor">
    <cofactor evidence="1 12 13">
        <name>Zn(2+)</name>
        <dbReference type="ChEBI" id="CHEBI:29105"/>
    </cofactor>
</comment>
<dbReference type="PANTHER" id="PTHR11644:SF2">
    <property type="entry name" value="CYTIDINE DEAMINASE"/>
    <property type="match status" value="1"/>
</dbReference>
<evidence type="ECO:0000256" key="4">
    <source>
        <dbReference type="ARBA" id="ARBA00012783"/>
    </source>
</evidence>
<dbReference type="Proteomes" id="UP000008066">
    <property type="component" value="Unassembled WGS sequence"/>
</dbReference>
<dbReference type="OrthoDB" id="414540at2759"/>
<dbReference type="InterPro" id="IPR050202">
    <property type="entry name" value="Cyt/Deoxycyt_deaminase"/>
</dbReference>
<reference evidence="15 16" key="1">
    <citation type="journal article" date="2011" name="Cell">
        <title>Insight into structure and assembly of the nuclear pore complex by utilizing the genome of a eukaryotic thermophile.</title>
        <authorList>
            <person name="Amlacher S."/>
            <person name="Sarges P."/>
            <person name="Flemming D."/>
            <person name="van Noort V."/>
            <person name="Kunze R."/>
            <person name="Devos D.P."/>
            <person name="Arumugam M."/>
            <person name="Bork P."/>
            <person name="Hurt E."/>
        </authorList>
    </citation>
    <scope>NUCLEOTIDE SEQUENCE [LARGE SCALE GENOMIC DNA]</scope>
    <source>
        <strain evidence="16">DSM 1495 / CBS 144.50 / IMI 039719</strain>
    </source>
</reference>
<accession>G0SCN0</accession>
<dbReference type="OMA" id="LTHFTCV"/>
<gene>
    <name evidence="15" type="ORF">CTHT_0057810</name>
</gene>
<dbReference type="EMBL" id="GL988045">
    <property type="protein sequence ID" value="EGS19156.1"/>
    <property type="molecule type" value="Genomic_DNA"/>
</dbReference>
<evidence type="ECO:0000256" key="11">
    <source>
        <dbReference type="PIRSR" id="PIRSR606262-2"/>
    </source>
</evidence>
<evidence type="ECO:0000259" key="14">
    <source>
        <dbReference type="PROSITE" id="PS51747"/>
    </source>
</evidence>
<dbReference type="GO" id="GO:0008270">
    <property type="term" value="F:zinc ion binding"/>
    <property type="evidence" value="ECO:0007669"/>
    <property type="project" value="UniProtKB-UniRule"/>
</dbReference>
<comment type="similarity">
    <text evidence="3 13">Belongs to the cytidine and deoxycytidylate deaminase family.</text>
</comment>
<dbReference type="GO" id="GO:0005829">
    <property type="term" value="C:cytosol"/>
    <property type="evidence" value="ECO:0007669"/>
    <property type="project" value="TreeGrafter"/>
</dbReference>
<evidence type="ECO:0000313" key="16">
    <source>
        <dbReference type="Proteomes" id="UP000008066"/>
    </source>
</evidence>
<dbReference type="GO" id="GO:0072527">
    <property type="term" value="P:pyrimidine-containing compound metabolic process"/>
    <property type="evidence" value="ECO:0007669"/>
    <property type="project" value="UniProtKB-ARBA"/>
</dbReference>
<dbReference type="Gene3D" id="3.40.140.10">
    <property type="entry name" value="Cytidine Deaminase, domain 2"/>
    <property type="match status" value="1"/>
</dbReference>
<feature type="active site" description="Proton donor" evidence="10">
    <location>
        <position position="86"/>
    </location>
</feature>